<proteinExistence type="predicted"/>
<dbReference type="EMBL" id="CM003612">
    <property type="protein sequence ID" value="KYP59048.1"/>
    <property type="molecule type" value="Genomic_DNA"/>
</dbReference>
<dbReference type="Proteomes" id="UP000075243">
    <property type="component" value="Chromosome 10"/>
</dbReference>
<protein>
    <recommendedName>
        <fullName evidence="3">Retrovirus-related Pol polyprotein from transposon TNT 1-94</fullName>
    </recommendedName>
</protein>
<sequence length="59" mass="7081">MQHWKAIKHVMCYLKRIEEYMLTYQKSDSLEIIRYSDSNFVRCQDSKRSISGCIFMLVG</sequence>
<organism evidence="1 2">
    <name type="scientific">Cajanus cajan</name>
    <name type="common">Pigeon pea</name>
    <name type="synonym">Cajanus indicus</name>
    <dbReference type="NCBI Taxonomy" id="3821"/>
    <lineage>
        <taxon>Eukaryota</taxon>
        <taxon>Viridiplantae</taxon>
        <taxon>Streptophyta</taxon>
        <taxon>Embryophyta</taxon>
        <taxon>Tracheophyta</taxon>
        <taxon>Spermatophyta</taxon>
        <taxon>Magnoliopsida</taxon>
        <taxon>eudicotyledons</taxon>
        <taxon>Gunneridae</taxon>
        <taxon>Pentapetalae</taxon>
        <taxon>rosids</taxon>
        <taxon>fabids</taxon>
        <taxon>Fabales</taxon>
        <taxon>Fabaceae</taxon>
        <taxon>Papilionoideae</taxon>
        <taxon>50 kb inversion clade</taxon>
        <taxon>NPAAA clade</taxon>
        <taxon>indigoferoid/millettioid clade</taxon>
        <taxon>Phaseoleae</taxon>
        <taxon>Cajanus</taxon>
    </lineage>
</organism>
<dbReference type="AlphaFoldDB" id="A0A151SW89"/>
<evidence type="ECO:0000313" key="2">
    <source>
        <dbReference type="Proteomes" id="UP000075243"/>
    </source>
</evidence>
<evidence type="ECO:0000313" key="1">
    <source>
        <dbReference type="EMBL" id="KYP59048.1"/>
    </source>
</evidence>
<accession>A0A151SW89</accession>
<reference evidence="1 2" key="1">
    <citation type="journal article" date="2012" name="Nat. Biotechnol.">
        <title>Draft genome sequence of pigeonpea (Cajanus cajan), an orphan legume crop of resource-poor farmers.</title>
        <authorList>
            <person name="Varshney R.K."/>
            <person name="Chen W."/>
            <person name="Li Y."/>
            <person name="Bharti A.K."/>
            <person name="Saxena R.K."/>
            <person name="Schlueter J.A."/>
            <person name="Donoghue M.T."/>
            <person name="Azam S."/>
            <person name="Fan G."/>
            <person name="Whaley A.M."/>
            <person name="Farmer A.D."/>
            <person name="Sheridan J."/>
            <person name="Iwata A."/>
            <person name="Tuteja R."/>
            <person name="Penmetsa R.V."/>
            <person name="Wu W."/>
            <person name="Upadhyaya H.D."/>
            <person name="Yang S.P."/>
            <person name="Shah T."/>
            <person name="Saxena K.B."/>
            <person name="Michael T."/>
            <person name="McCombie W.R."/>
            <person name="Yang B."/>
            <person name="Zhang G."/>
            <person name="Yang H."/>
            <person name="Wang J."/>
            <person name="Spillane C."/>
            <person name="Cook D.R."/>
            <person name="May G.D."/>
            <person name="Xu X."/>
            <person name="Jackson S.A."/>
        </authorList>
    </citation>
    <scope>NUCLEOTIDE SEQUENCE [LARGE SCALE GENOMIC DNA]</scope>
    <source>
        <strain evidence="2">cv. Asha</strain>
    </source>
</reference>
<keyword evidence="2" id="KW-1185">Reference proteome</keyword>
<gene>
    <name evidence="1" type="ORF">KK1_014474</name>
</gene>
<dbReference type="Gramene" id="C.cajan_14051.t">
    <property type="protein sequence ID" value="C.cajan_14051.t.cds1"/>
    <property type="gene ID" value="C.cajan_14051"/>
</dbReference>
<evidence type="ECO:0008006" key="3">
    <source>
        <dbReference type="Google" id="ProtNLM"/>
    </source>
</evidence>
<name>A0A151SW89_CAJCA</name>